<dbReference type="Proteomes" id="UP000010471">
    <property type="component" value="Chromosome"/>
</dbReference>
<gene>
    <name evidence="3" type="ORF">Mic7113_5652</name>
</gene>
<dbReference type="AlphaFoldDB" id="K9WLJ5"/>
<evidence type="ECO:0000256" key="1">
    <source>
        <dbReference type="SAM" id="MobiDB-lite"/>
    </source>
</evidence>
<evidence type="ECO:0000256" key="2">
    <source>
        <dbReference type="SAM" id="SignalP"/>
    </source>
</evidence>
<dbReference type="HOGENOM" id="CLU_2001263_0_0_3"/>
<keyword evidence="2" id="KW-0732">Signal</keyword>
<feature type="compositionally biased region" description="Low complexity" evidence="1">
    <location>
        <begin position="26"/>
        <end position="36"/>
    </location>
</feature>
<evidence type="ECO:0000313" key="4">
    <source>
        <dbReference type="Proteomes" id="UP000010471"/>
    </source>
</evidence>
<feature type="chain" id="PRO_5003938161" evidence="2">
    <location>
        <begin position="25"/>
        <end position="124"/>
    </location>
</feature>
<dbReference type="eggNOG" id="ENOG5033IBD">
    <property type="taxonomic scope" value="Bacteria"/>
</dbReference>
<keyword evidence="4" id="KW-1185">Reference proteome</keyword>
<evidence type="ECO:0000313" key="3">
    <source>
        <dbReference type="EMBL" id="AFZ21280.1"/>
    </source>
</evidence>
<dbReference type="OrthoDB" id="514943at2"/>
<dbReference type="EMBL" id="CP003630">
    <property type="protein sequence ID" value="AFZ21280.1"/>
    <property type="molecule type" value="Genomic_DNA"/>
</dbReference>
<name>K9WLJ5_9CYAN</name>
<feature type="compositionally biased region" description="Polar residues" evidence="1">
    <location>
        <begin position="99"/>
        <end position="116"/>
    </location>
</feature>
<dbReference type="KEGG" id="mic:Mic7113_5652"/>
<sequence length="124" mass="13232">MIRQILLILGTTAVVTGLASTAHAQSNNPSSSNNNSVTLSGQSLRTVENRSISDDFQNFFSGTSQGGEYPTTTNVGRLRQSPSSSPIGDGVEVIFNDTLDPNNPFSFPNSGSTNDSRQLRVLVR</sequence>
<feature type="compositionally biased region" description="Polar residues" evidence="1">
    <location>
        <begin position="70"/>
        <end position="86"/>
    </location>
</feature>
<dbReference type="RefSeq" id="WP_015185413.1">
    <property type="nucleotide sequence ID" value="NC_019738.1"/>
</dbReference>
<reference evidence="3 4" key="1">
    <citation type="submission" date="2012-06" db="EMBL/GenBank/DDBJ databases">
        <title>Finished chromosome of genome of Microcoleus sp. PCC 7113.</title>
        <authorList>
            <consortium name="US DOE Joint Genome Institute"/>
            <person name="Gugger M."/>
            <person name="Coursin T."/>
            <person name="Rippka R."/>
            <person name="Tandeau De Marsac N."/>
            <person name="Huntemann M."/>
            <person name="Wei C.-L."/>
            <person name="Han J."/>
            <person name="Detter J.C."/>
            <person name="Han C."/>
            <person name="Tapia R."/>
            <person name="Chen A."/>
            <person name="Kyrpides N."/>
            <person name="Mavromatis K."/>
            <person name="Markowitz V."/>
            <person name="Szeto E."/>
            <person name="Ivanova N."/>
            <person name="Pagani I."/>
            <person name="Pati A."/>
            <person name="Goodwin L."/>
            <person name="Nordberg H.P."/>
            <person name="Cantor M.N."/>
            <person name="Hua S.X."/>
            <person name="Woyke T."/>
            <person name="Kerfeld C.A."/>
        </authorList>
    </citation>
    <scope>NUCLEOTIDE SEQUENCE [LARGE SCALE GENOMIC DNA]</scope>
    <source>
        <strain evidence="3 4">PCC 7113</strain>
    </source>
</reference>
<proteinExistence type="predicted"/>
<organism evidence="3 4">
    <name type="scientific">Allocoleopsis franciscana PCC 7113</name>
    <dbReference type="NCBI Taxonomy" id="1173027"/>
    <lineage>
        <taxon>Bacteria</taxon>
        <taxon>Bacillati</taxon>
        <taxon>Cyanobacteriota</taxon>
        <taxon>Cyanophyceae</taxon>
        <taxon>Coleofasciculales</taxon>
        <taxon>Coleofasciculaceae</taxon>
        <taxon>Allocoleopsis</taxon>
        <taxon>Allocoleopsis franciscana</taxon>
    </lineage>
</organism>
<protein>
    <submittedName>
        <fullName evidence="3">Uncharacterized protein</fullName>
    </submittedName>
</protein>
<feature type="signal peptide" evidence="2">
    <location>
        <begin position="1"/>
        <end position="24"/>
    </location>
</feature>
<feature type="region of interest" description="Disordered" evidence="1">
    <location>
        <begin position="23"/>
        <end position="44"/>
    </location>
</feature>
<accession>K9WLJ5</accession>
<feature type="region of interest" description="Disordered" evidence="1">
    <location>
        <begin position="56"/>
        <end position="116"/>
    </location>
</feature>